<feature type="repeat" description="TPR" evidence="1">
    <location>
        <begin position="111"/>
        <end position="144"/>
    </location>
</feature>
<keyword evidence="3" id="KW-1185">Reference proteome</keyword>
<evidence type="ECO:0000256" key="1">
    <source>
        <dbReference type="PROSITE-ProRule" id="PRU00339"/>
    </source>
</evidence>
<evidence type="ECO:0000313" key="3">
    <source>
        <dbReference type="Proteomes" id="UP000548476"/>
    </source>
</evidence>
<comment type="caution">
    <text evidence="2">The sequence shown here is derived from an EMBL/GenBank/DDBJ whole genome shotgun (WGS) entry which is preliminary data.</text>
</comment>
<reference evidence="2 3" key="1">
    <citation type="submission" date="2020-08" db="EMBL/GenBank/DDBJ databases">
        <title>Genomic Encyclopedia of Type Strains, Phase IV (KMG-IV): sequencing the most valuable type-strain genomes for metagenomic binning, comparative biology and taxonomic classification.</title>
        <authorList>
            <person name="Goeker M."/>
        </authorList>
    </citation>
    <scope>NUCLEOTIDE SEQUENCE [LARGE SCALE GENOMIC DNA]</scope>
    <source>
        <strain evidence="2 3">YIM 65646</strain>
    </source>
</reference>
<proteinExistence type="predicted"/>
<dbReference type="RefSeq" id="WP_184791890.1">
    <property type="nucleotide sequence ID" value="NZ_BONT01000055.1"/>
</dbReference>
<evidence type="ECO:0000313" key="2">
    <source>
        <dbReference type="EMBL" id="MBB6038944.1"/>
    </source>
</evidence>
<dbReference type="PROSITE" id="PS50005">
    <property type="entry name" value="TPR"/>
    <property type="match status" value="1"/>
</dbReference>
<keyword evidence="1" id="KW-0802">TPR repeat</keyword>
<dbReference type="AlphaFoldDB" id="A0A841FT10"/>
<gene>
    <name evidence="2" type="ORF">HNR73_006833</name>
</gene>
<dbReference type="EMBL" id="JACHGT010000019">
    <property type="protein sequence ID" value="MBB6038944.1"/>
    <property type="molecule type" value="Genomic_DNA"/>
</dbReference>
<name>A0A841FT10_9ACTN</name>
<organism evidence="2 3">
    <name type="scientific">Phytomonospora endophytica</name>
    <dbReference type="NCBI Taxonomy" id="714109"/>
    <lineage>
        <taxon>Bacteria</taxon>
        <taxon>Bacillati</taxon>
        <taxon>Actinomycetota</taxon>
        <taxon>Actinomycetes</taxon>
        <taxon>Micromonosporales</taxon>
        <taxon>Micromonosporaceae</taxon>
        <taxon>Phytomonospora</taxon>
    </lineage>
</organism>
<dbReference type="InterPro" id="IPR019734">
    <property type="entry name" value="TPR_rpt"/>
</dbReference>
<dbReference type="Gene3D" id="1.25.40.10">
    <property type="entry name" value="Tetratricopeptide repeat domain"/>
    <property type="match status" value="1"/>
</dbReference>
<protein>
    <submittedName>
        <fullName evidence="2">Tetratricopeptide (TPR) repeat protein</fullName>
    </submittedName>
</protein>
<dbReference type="InterPro" id="IPR011990">
    <property type="entry name" value="TPR-like_helical_dom_sf"/>
</dbReference>
<accession>A0A841FT10</accession>
<dbReference type="SUPFAM" id="SSF48452">
    <property type="entry name" value="TPR-like"/>
    <property type="match status" value="1"/>
</dbReference>
<sequence>MPDDLRHAGELLYDIRTAAATGSLASKSGEVESLAAFYARTPDDATAAVGLTLLAMARLSAHVEHDLGEPFQAASSRYETLPAPDDEHARALAAEVVAHATHARGLDPNDNLSAFEQGLAHELRGERAQAADAYRTAVRLDPYDHPAVARLETLTGEEAERPDEDPPCTHAGAFYVLELVATAPEGGDQERVVLVSTDAAAVRAEADALFATGRHTYETLDYAIETHQPGEDSESDFLLMALDDAADGHPTLTWDDIDMPPLREPLLPPGRAVRENGEVLFFGRHVGEVAEKEEFDDMDDAFED</sequence>
<dbReference type="Proteomes" id="UP000548476">
    <property type="component" value="Unassembled WGS sequence"/>
</dbReference>